<dbReference type="AlphaFoldDB" id="A0AAV5TLC1"/>
<keyword evidence="1" id="KW-1133">Transmembrane helix</keyword>
<keyword evidence="3" id="KW-1185">Reference proteome</keyword>
<dbReference type="EMBL" id="BTSX01000004">
    <property type="protein sequence ID" value="GMS95111.1"/>
    <property type="molecule type" value="Genomic_DNA"/>
</dbReference>
<dbReference type="PANTHER" id="PTHR31552:SF8">
    <property type="entry name" value="SERPENTINE RECEPTOR CLASS GAMMA"/>
    <property type="match status" value="1"/>
</dbReference>
<evidence type="ECO:0000313" key="2">
    <source>
        <dbReference type="EMBL" id="GMS95111.1"/>
    </source>
</evidence>
<evidence type="ECO:0008006" key="4">
    <source>
        <dbReference type="Google" id="ProtNLM"/>
    </source>
</evidence>
<comment type="caution">
    <text evidence="2">The sequence shown here is derived from an EMBL/GenBank/DDBJ whole genome shotgun (WGS) entry which is preliminary data.</text>
</comment>
<proteinExistence type="predicted"/>
<gene>
    <name evidence="2" type="ORF">PENTCL1PPCAC_17286</name>
</gene>
<protein>
    <recommendedName>
        <fullName evidence="4">G protein-coupled receptor</fullName>
    </recommendedName>
</protein>
<name>A0AAV5TLC1_9BILA</name>
<organism evidence="2 3">
    <name type="scientific">Pristionchus entomophagus</name>
    <dbReference type="NCBI Taxonomy" id="358040"/>
    <lineage>
        <taxon>Eukaryota</taxon>
        <taxon>Metazoa</taxon>
        <taxon>Ecdysozoa</taxon>
        <taxon>Nematoda</taxon>
        <taxon>Chromadorea</taxon>
        <taxon>Rhabditida</taxon>
        <taxon>Rhabditina</taxon>
        <taxon>Diplogasteromorpha</taxon>
        <taxon>Diplogasteroidea</taxon>
        <taxon>Neodiplogasteridae</taxon>
        <taxon>Pristionchus</taxon>
    </lineage>
</organism>
<dbReference type="Proteomes" id="UP001432027">
    <property type="component" value="Unassembled WGS sequence"/>
</dbReference>
<keyword evidence="1" id="KW-0472">Membrane</keyword>
<sequence>MAQQRKMFIIVSVCTISHLVKALHQFYWVFVAYFHLTDFNAALQITYVYPHYLATYSASITLVIFSPRVRMLLMMTVRDVEERNSAGT</sequence>
<accession>A0AAV5TLC1</accession>
<evidence type="ECO:0000313" key="3">
    <source>
        <dbReference type="Proteomes" id="UP001432027"/>
    </source>
</evidence>
<reference evidence="2" key="1">
    <citation type="submission" date="2023-10" db="EMBL/GenBank/DDBJ databases">
        <title>Genome assembly of Pristionchus species.</title>
        <authorList>
            <person name="Yoshida K."/>
            <person name="Sommer R.J."/>
        </authorList>
    </citation>
    <scope>NUCLEOTIDE SEQUENCE</scope>
    <source>
        <strain evidence="2">RS0144</strain>
    </source>
</reference>
<feature type="transmembrane region" description="Helical" evidence="1">
    <location>
        <begin position="46"/>
        <end position="65"/>
    </location>
</feature>
<dbReference type="PANTHER" id="PTHR31552">
    <property type="entry name" value="SERPENTINE RECEPTOR CLASS GAMMA"/>
    <property type="match status" value="1"/>
</dbReference>
<evidence type="ECO:0000256" key="1">
    <source>
        <dbReference type="SAM" id="Phobius"/>
    </source>
</evidence>
<keyword evidence="1" id="KW-0812">Transmembrane</keyword>
<feature type="non-terminal residue" evidence="2">
    <location>
        <position position="88"/>
    </location>
</feature>